<name>A0A9P6AF55_9AGAM</name>
<dbReference type="Proteomes" id="UP000886523">
    <property type="component" value="Unassembled WGS sequence"/>
</dbReference>
<dbReference type="OrthoDB" id="73076at2759"/>
<feature type="non-terminal residue" evidence="1">
    <location>
        <position position="1"/>
    </location>
</feature>
<keyword evidence="2" id="KW-1185">Reference proteome</keyword>
<sequence length="78" mass="8563">LKYALGVAKGKYQGSDIFLGLIHAQVLGSERKEHGKALNGMKYAPALDALCHSLYAKSPSCYKLLCKYFNLRSPCSLL</sequence>
<protein>
    <submittedName>
        <fullName evidence="1">Uncharacterized protein</fullName>
    </submittedName>
</protein>
<evidence type="ECO:0000313" key="2">
    <source>
        <dbReference type="Proteomes" id="UP000886523"/>
    </source>
</evidence>
<evidence type="ECO:0000313" key="1">
    <source>
        <dbReference type="EMBL" id="KAF9504452.1"/>
    </source>
</evidence>
<reference evidence="1" key="1">
    <citation type="journal article" date="2020" name="Nat. Commun.">
        <title>Large-scale genome sequencing of mycorrhizal fungi provides insights into the early evolution of symbiotic traits.</title>
        <authorList>
            <person name="Miyauchi S."/>
            <person name="Kiss E."/>
            <person name="Kuo A."/>
            <person name="Drula E."/>
            <person name="Kohler A."/>
            <person name="Sanchez-Garcia M."/>
            <person name="Morin E."/>
            <person name="Andreopoulos B."/>
            <person name="Barry K.W."/>
            <person name="Bonito G."/>
            <person name="Buee M."/>
            <person name="Carver A."/>
            <person name="Chen C."/>
            <person name="Cichocki N."/>
            <person name="Clum A."/>
            <person name="Culley D."/>
            <person name="Crous P.W."/>
            <person name="Fauchery L."/>
            <person name="Girlanda M."/>
            <person name="Hayes R.D."/>
            <person name="Keri Z."/>
            <person name="LaButti K."/>
            <person name="Lipzen A."/>
            <person name="Lombard V."/>
            <person name="Magnuson J."/>
            <person name="Maillard F."/>
            <person name="Murat C."/>
            <person name="Nolan M."/>
            <person name="Ohm R.A."/>
            <person name="Pangilinan J."/>
            <person name="Pereira M.F."/>
            <person name="Perotto S."/>
            <person name="Peter M."/>
            <person name="Pfister S."/>
            <person name="Riley R."/>
            <person name="Sitrit Y."/>
            <person name="Stielow J.B."/>
            <person name="Szollosi G."/>
            <person name="Zifcakova L."/>
            <person name="Stursova M."/>
            <person name="Spatafora J.W."/>
            <person name="Tedersoo L."/>
            <person name="Vaario L.M."/>
            <person name="Yamada A."/>
            <person name="Yan M."/>
            <person name="Wang P."/>
            <person name="Xu J."/>
            <person name="Bruns T."/>
            <person name="Baldrian P."/>
            <person name="Vilgalys R."/>
            <person name="Dunand C."/>
            <person name="Henrissat B."/>
            <person name="Grigoriev I.V."/>
            <person name="Hibbett D."/>
            <person name="Nagy L.G."/>
            <person name="Martin F.M."/>
        </authorList>
    </citation>
    <scope>NUCLEOTIDE SEQUENCE</scope>
    <source>
        <strain evidence="1">UP504</strain>
    </source>
</reference>
<proteinExistence type="predicted"/>
<organism evidence="1 2">
    <name type="scientific">Hydnum rufescens UP504</name>
    <dbReference type="NCBI Taxonomy" id="1448309"/>
    <lineage>
        <taxon>Eukaryota</taxon>
        <taxon>Fungi</taxon>
        <taxon>Dikarya</taxon>
        <taxon>Basidiomycota</taxon>
        <taxon>Agaricomycotina</taxon>
        <taxon>Agaricomycetes</taxon>
        <taxon>Cantharellales</taxon>
        <taxon>Hydnaceae</taxon>
        <taxon>Hydnum</taxon>
    </lineage>
</organism>
<accession>A0A9P6AF55</accession>
<dbReference type="AlphaFoldDB" id="A0A9P6AF55"/>
<dbReference type="EMBL" id="MU129225">
    <property type="protein sequence ID" value="KAF9504452.1"/>
    <property type="molecule type" value="Genomic_DNA"/>
</dbReference>
<gene>
    <name evidence="1" type="ORF">BS47DRAFT_1308135</name>
</gene>
<comment type="caution">
    <text evidence="1">The sequence shown here is derived from an EMBL/GenBank/DDBJ whole genome shotgun (WGS) entry which is preliminary data.</text>
</comment>